<keyword evidence="1 6" id="KW-0436">Ligase</keyword>
<dbReference type="PANTHER" id="PTHR43033">
    <property type="entry name" value="TRNA(ILE)-LYSIDINE SYNTHASE-RELATED"/>
    <property type="match status" value="1"/>
</dbReference>
<evidence type="ECO:0000313" key="8">
    <source>
        <dbReference type="EMBL" id="ETZ06766.1"/>
    </source>
</evidence>
<name>W6TDE3_HOLOB</name>
<reference evidence="8 9" key="1">
    <citation type="journal article" date="2014" name="FEMS Microbiol. Lett.">
        <title>Draft genome sequences of three Holospora species (Holospora obtusa, Holospora undulata, and Holospora elegans), endonuclear symbiotic bacteria of the ciliate Paramecium caudatum.</title>
        <authorList>
            <person name="Dohra H."/>
            <person name="Tanaka K."/>
            <person name="Suzuki T."/>
            <person name="Fujishima M."/>
            <person name="Suzuki H."/>
        </authorList>
    </citation>
    <scope>NUCLEOTIDE SEQUENCE [LARGE SCALE GENOMIC DNA]</scope>
    <source>
        <strain evidence="8 9">F1</strain>
    </source>
</reference>
<evidence type="ECO:0000256" key="3">
    <source>
        <dbReference type="ARBA" id="ARBA00022741"/>
    </source>
</evidence>
<comment type="similarity">
    <text evidence="6">Belongs to the tRNA(Ile)-lysidine synthase family.</text>
</comment>
<sequence>MQALVQPVCTSTDLQFASIEFLEQYFFDVLFGYFSEFPGPSVAFGVSGGADSLALAYLFTRWKLLYAPDIVLLPFIVDHGIRKESRKEAERVVKWLCGWGLESLIISCSGDIGNNQASWRKARYEALLLACHTYQVFSLALAHHQDDVLETVWMRQRASSDWRGCAGISSHRIQWNIHIFRPLLAWPKSCMYRILKHIQHPWIEDPSNQCQHFQRWKARCVIKSQSDQERQELWKSTLSFAKQRNQESLDWKQSVQVSFFAGGCKISRSSACFNLPVSQGARILSQWLFSIIPGRTPLSQSSLCKAWNRMLVVSRNASPCVVLTLGGCVIIHAMDAFYCFREWERIVPYKPLEHLVGPWIWDHRFLFFQNVDFPVCASAYDTPLYPELIADTFGFSKYVARWACACMPNVSGGFLCYPSVPCPVFSLPFGLSFL</sequence>
<dbReference type="InterPro" id="IPR014729">
    <property type="entry name" value="Rossmann-like_a/b/a_fold"/>
</dbReference>
<dbReference type="PANTHER" id="PTHR43033:SF1">
    <property type="entry name" value="TRNA(ILE)-LYSIDINE SYNTHASE-RELATED"/>
    <property type="match status" value="1"/>
</dbReference>
<protein>
    <recommendedName>
        <fullName evidence="6">tRNA(Ile)-lysidine synthase</fullName>
        <ecNumber evidence="6">6.3.4.19</ecNumber>
    </recommendedName>
    <alternativeName>
        <fullName evidence="6">tRNA(Ile)-2-lysyl-cytidine synthase</fullName>
    </alternativeName>
    <alternativeName>
        <fullName evidence="6">tRNA(Ile)-lysidine synthetase</fullName>
    </alternativeName>
</protein>
<evidence type="ECO:0000256" key="5">
    <source>
        <dbReference type="ARBA" id="ARBA00048539"/>
    </source>
</evidence>
<proteinExistence type="inferred from homology"/>
<dbReference type="Pfam" id="PF01171">
    <property type="entry name" value="ATP_bind_3"/>
    <property type="match status" value="1"/>
</dbReference>
<dbReference type="STRING" id="1399147.P618_201057"/>
<organism evidence="8 9">
    <name type="scientific">Holospora obtusa F1</name>
    <dbReference type="NCBI Taxonomy" id="1399147"/>
    <lineage>
        <taxon>Bacteria</taxon>
        <taxon>Pseudomonadati</taxon>
        <taxon>Pseudomonadota</taxon>
        <taxon>Alphaproteobacteria</taxon>
        <taxon>Holosporales</taxon>
        <taxon>Holosporaceae</taxon>
        <taxon>Holospora</taxon>
    </lineage>
</organism>
<keyword evidence="3 6" id="KW-0547">Nucleotide-binding</keyword>
<dbReference type="NCBIfam" id="TIGR02432">
    <property type="entry name" value="lysidine_TilS_N"/>
    <property type="match status" value="1"/>
</dbReference>
<evidence type="ECO:0000313" key="9">
    <source>
        <dbReference type="Proteomes" id="UP000019112"/>
    </source>
</evidence>
<dbReference type="Gene3D" id="3.40.50.620">
    <property type="entry name" value="HUPs"/>
    <property type="match status" value="1"/>
</dbReference>
<feature type="domain" description="tRNA(Ile)-lysidine/2-thiocytidine synthase N-terminal" evidence="7">
    <location>
        <begin position="43"/>
        <end position="218"/>
    </location>
</feature>
<dbReference type="RefSeq" id="WP_021826795.1">
    <property type="nucleotide sequence ID" value="NZ_AWTR02000085.1"/>
</dbReference>
<keyword evidence="2 6" id="KW-0819">tRNA processing</keyword>
<dbReference type="GO" id="GO:0005737">
    <property type="term" value="C:cytoplasm"/>
    <property type="evidence" value="ECO:0007669"/>
    <property type="project" value="UniProtKB-SubCell"/>
</dbReference>
<keyword evidence="4 6" id="KW-0067">ATP-binding</keyword>
<evidence type="ECO:0000259" key="7">
    <source>
        <dbReference type="Pfam" id="PF01171"/>
    </source>
</evidence>
<dbReference type="GO" id="GO:0005524">
    <property type="term" value="F:ATP binding"/>
    <property type="evidence" value="ECO:0007669"/>
    <property type="project" value="UniProtKB-UniRule"/>
</dbReference>
<dbReference type="EC" id="6.3.4.19" evidence="6"/>
<comment type="catalytic activity">
    <reaction evidence="5 6">
        <text>cytidine(34) in tRNA(Ile2) + L-lysine + ATP = lysidine(34) in tRNA(Ile2) + AMP + diphosphate + H(+)</text>
        <dbReference type="Rhea" id="RHEA:43744"/>
        <dbReference type="Rhea" id="RHEA-COMP:10625"/>
        <dbReference type="Rhea" id="RHEA-COMP:10670"/>
        <dbReference type="ChEBI" id="CHEBI:15378"/>
        <dbReference type="ChEBI" id="CHEBI:30616"/>
        <dbReference type="ChEBI" id="CHEBI:32551"/>
        <dbReference type="ChEBI" id="CHEBI:33019"/>
        <dbReference type="ChEBI" id="CHEBI:82748"/>
        <dbReference type="ChEBI" id="CHEBI:83665"/>
        <dbReference type="ChEBI" id="CHEBI:456215"/>
        <dbReference type="EC" id="6.3.4.19"/>
    </reaction>
</comment>
<feature type="binding site" evidence="6">
    <location>
        <begin position="47"/>
        <end position="52"/>
    </location>
    <ligand>
        <name>ATP</name>
        <dbReference type="ChEBI" id="CHEBI:30616"/>
    </ligand>
</feature>
<comment type="caution">
    <text evidence="8">The sequence shown here is derived from an EMBL/GenBank/DDBJ whole genome shotgun (WGS) entry which is preliminary data.</text>
</comment>
<keyword evidence="6" id="KW-0963">Cytoplasm</keyword>
<keyword evidence="9" id="KW-1185">Reference proteome</keyword>
<dbReference type="InterPro" id="IPR012795">
    <property type="entry name" value="tRNA_Ile_lys_synt_N"/>
</dbReference>
<comment type="domain">
    <text evidence="6">The N-terminal region contains the highly conserved SGGXDS motif, predicted to be a P-loop motif involved in ATP binding.</text>
</comment>
<dbReference type="CDD" id="cd01992">
    <property type="entry name" value="TilS_N"/>
    <property type="match status" value="1"/>
</dbReference>
<dbReference type="eggNOG" id="COG0037">
    <property type="taxonomic scope" value="Bacteria"/>
</dbReference>
<evidence type="ECO:0000256" key="2">
    <source>
        <dbReference type="ARBA" id="ARBA00022694"/>
    </source>
</evidence>
<gene>
    <name evidence="6" type="primary">tilS</name>
    <name evidence="8" type="ORF">P618_201057</name>
</gene>
<dbReference type="AlphaFoldDB" id="W6TDE3"/>
<dbReference type="HAMAP" id="MF_01161">
    <property type="entry name" value="tRNA_Ile_lys_synt"/>
    <property type="match status" value="1"/>
</dbReference>
<comment type="function">
    <text evidence="6">Ligates lysine onto the cytidine present at position 34 of the AUA codon-specific tRNA(Ile) that contains the anticodon CAU, in an ATP-dependent manner. Cytidine is converted to lysidine, thus changing the amino acid specificity of the tRNA from methionine to isoleucine.</text>
</comment>
<dbReference type="OrthoDB" id="9807403at2"/>
<dbReference type="GO" id="GO:0032267">
    <property type="term" value="F:tRNA(Ile)-lysidine synthase activity"/>
    <property type="evidence" value="ECO:0007669"/>
    <property type="project" value="UniProtKB-EC"/>
</dbReference>
<dbReference type="InterPro" id="IPR011063">
    <property type="entry name" value="TilS/TtcA_N"/>
</dbReference>
<dbReference type="EMBL" id="AWTR02000085">
    <property type="protein sequence ID" value="ETZ06766.1"/>
    <property type="molecule type" value="Genomic_DNA"/>
</dbReference>
<comment type="subcellular location">
    <subcellularLocation>
        <location evidence="6">Cytoplasm</location>
    </subcellularLocation>
</comment>
<evidence type="ECO:0000256" key="1">
    <source>
        <dbReference type="ARBA" id="ARBA00022598"/>
    </source>
</evidence>
<evidence type="ECO:0000256" key="6">
    <source>
        <dbReference type="HAMAP-Rule" id="MF_01161"/>
    </source>
</evidence>
<accession>W6TDE3</accession>
<evidence type="ECO:0000256" key="4">
    <source>
        <dbReference type="ARBA" id="ARBA00022840"/>
    </source>
</evidence>
<dbReference type="Proteomes" id="UP000019112">
    <property type="component" value="Unassembled WGS sequence"/>
</dbReference>
<dbReference type="GO" id="GO:0006400">
    <property type="term" value="P:tRNA modification"/>
    <property type="evidence" value="ECO:0007669"/>
    <property type="project" value="UniProtKB-UniRule"/>
</dbReference>
<dbReference type="SUPFAM" id="SSF52402">
    <property type="entry name" value="Adenine nucleotide alpha hydrolases-like"/>
    <property type="match status" value="1"/>
</dbReference>
<dbReference type="InterPro" id="IPR012094">
    <property type="entry name" value="tRNA_Ile_lys_synt"/>
</dbReference>